<dbReference type="InterPro" id="IPR046341">
    <property type="entry name" value="SET_dom_sf"/>
</dbReference>
<dbReference type="PANTHER" id="PTHR13271">
    <property type="entry name" value="UNCHARACTERIZED PUTATIVE METHYLTRANSFERASE"/>
    <property type="match status" value="1"/>
</dbReference>
<dbReference type="Pfam" id="PF00856">
    <property type="entry name" value="SET"/>
    <property type="match status" value="1"/>
</dbReference>
<dbReference type="OrthoDB" id="341421at2759"/>
<dbReference type="Gene3D" id="3.90.1410.10">
    <property type="entry name" value="set domain protein methyltransferase, domain 1"/>
    <property type="match status" value="1"/>
</dbReference>
<evidence type="ECO:0000313" key="6">
    <source>
        <dbReference type="Proteomes" id="UP000242180"/>
    </source>
</evidence>
<dbReference type="PANTHER" id="PTHR13271:SF151">
    <property type="entry name" value="SET DOMAIN-CONTAINING PROTEIN 4"/>
    <property type="match status" value="1"/>
</dbReference>
<dbReference type="CDD" id="cd19177">
    <property type="entry name" value="SET_SETD4"/>
    <property type="match status" value="1"/>
</dbReference>
<dbReference type="InterPro" id="IPR036464">
    <property type="entry name" value="Rubisco_LSMT_subst-bd_sf"/>
</dbReference>
<keyword evidence="1" id="KW-0489">Methyltransferase</keyword>
<proteinExistence type="predicted"/>
<gene>
    <name evidence="5" type="ORF">BCR43DRAFT_488375</name>
</gene>
<dbReference type="GO" id="GO:0016279">
    <property type="term" value="F:protein-lysine N-methyltransferase activity"/>
    <property type="evidence" value="ECO:0007669"/>
    <property type="project" value="InterPro"/>
</dbReference>
<evidence type="ECO:0000256" key="1">
    <source>
        <dbReference type="ARBA" id="ARBA00022603"/>
    </source>
</evidence>
<dbReference type="Gene3D" id="3.90.1420.10">
    <property type="entry name" value="Rubisco LSMT, substrate-binding domain"/>
    <property type="match status" value="1"/>
</dbReference>
<dbReference type="InterPro" id="IPR044429">
    <property type="entry name" value="SETD4_SET"/>
</dbReference>
<dbReference type="InterPro" id="IPR015353">
    <property type="entry name" value="Rubisco_LSMT_subst-bd"/>
</dbReference>
<dbReference type="PROSITE" id="PS50280">
    <property type="entry name" value="SET"/>
    <property type="match status" value="1"/>
</dbReference>
<dbReference type="InterPro" id="IPR001214">
    <property type="entry name" value="SET_dom"/>
</dbReference>
<keyword evidence="2" id="KW-0808">Transferase</keyword>
<keyword evidence="3" id="KW-0949">S-adenosyl-L-methionine</keyword>
<keyword evidence="6" id="KW-1185">Reference proteome</keyword>
<dbReference type="AlphaFoldDB" id="A0A1X2HJY2"/>
<comment type="caution">
    <text evidence="5">The sequence shown here is derived from an EMBL/GenBank/DDBJ whole genome shotgun (WGS) entry which is preliminary data.</text>
</comment>
<feature type="domain" description="SET" evidence="4">
    <location>
        <begin position="1"/>
        <end position="195"/>
    </location>
</feature>
<evidence type="ECO:0000256" key="3">
    <source>
        <dbReference type="ARBA" id="ARBA00022691"/>
    </source>
</evidence>
<evidence type="ECO:0000313" key="5">
    <source>
        <dbReference type="EMBL" id="ORY98906.1"/>
    </source>
</evidence>
<dbReference type="OMA" id="ISHMKDE"/>
<dbReference type="EMBL" id="MCGN01000003">
    <property type="protein sequence ID" value="ORY98906.1"/>
    <property type="molecule type" value="Genomic_DNA"/>
</dbReference>
<name>A0A1X2HJY2_SYNRA</name>
<sequence>MMATAPIEAGEVIVSVPKMFLISNESLAKQYGNHSLHIHPLLALHLCRLKHDPKSWWKPYIDLLPRQFGTMPVKYPPKLMRHLPTSLYEEVQRQVKKIKSDYATCARFLKNLTGESLDYEEYEWAWLCVNTRCIHMTTMNAAPRGGNIALAPLLDFLNHTCDAKIESGFNVRTQCFEIRTLTPYDKGDQVFINYGPHDNLAILREYGFVIPDNTYNFVSLDEEVWAFFDALESPISRAAKRSILENAGYAGDYSIKKHDISYRLLCALRLLALESTSFERRVLEWHDVVMGEAETISADNERRVLIMLQSMCTQVVQHAREKTSALETLNGDAELHPFALLFVSQIWKETLEIAQQTLLDIDEKLLEIQ</sequence>
<organism evidence="5 6">
    <name type="scientific">Syncephalastrum racemosum</name>
    <name type="common">Filamentous fungus</name>
    <dbReference type="NCBI Taxonomy" id="13706"/>
    <lineage>
        <taxon>Eukaryota</taxon>
        <taxon>Fungi</taxon>
        <taxon>Fungi incertae sedis</taxon>
        <taxon>Mucoromycota</taxon>
        <taxon>Mucoromycotina</taxon>
        <taxon>Mucoromycetes</taxon>
        <taxon>Mucorales</taxon>
        <taxon>Syncephalastraceae</taxon>
        <taxon>Syncephalastrum</taxon>
    </lineage>
</organism>
<protein>
    <recommendedName>
        <fullName evidence="4">SET domain-containing protein</fullName>
    </recommendedName>
</protein>
<dbReference type="STRING" id="13706.A0A1X2HJY2"/>
<dbReference type="InParanoid" id="A0A1X2HJY2"/>
<reference evidence="5 6" key="1">
    <citation type="submission" date="2016-07" db="EMBL/GenBank/DDBJ databases">
        <title>Pervasive Adenine N6-methylation of Active Genes in Fungi.</title>
        <authorList>
            <consortium name="DOE Joint Genome Institute"/>
            <person name="Mondo S.J."/>
            <person name="Dannebaum R.O."/>
            <person name="Kuo R.C."/>
            <person name="Labutti K."/>
            <person name="Haridas S."/>
            <person name="Kuo A."/>
            <person name="Salamov A."/>
            <person name="Ahrendt S.R."/>
            <person name="Lipzen A."/>
            <person name="Sullivan W."/>
            <person name="Andreopoulos W.B."/>
            <person name="Clum A."/>
            <person name="Lindquist E."/>
            <person name="Daum C."/>
            <person name="Ramamoorthy G.K."/>
            <person name="Gryganskyi A."/>
            <person name="Culley D."/>
            <person name="Magnuson J.K."/>
            <person name="James T.Y."/>
            <person name="O'Malley M.A."/>
            <person name="Stajich J.E."/>
            <person name="Spatafora J.W."/>
            <person name="Visel A."/>
            <person name="Grigoriev I.V."/>
        </authorList>
    </citation>
    <scope>NUCLEOTIDE SEQUENCE [LARGE SCALE GENOMIC DNA]</scope>
    <source>
        <strain evidence="5 6">NRRL 2496</strain>
    </source>
</reference>
<dbReference type="SUPFAM" id="SSF82199">
    <property type="entry name" value="SET domain"/>
    <property type="match status" value="1"/>
</dbReference>
<accession>A0A1X2HJY2</accession>
<dbReference type="InterPro" id="IPR050600">
    <property type="entry name" value="SETD3_SETD6_MTase"/>
</dbReference>
<dbReference type="Proteomes" id="UP000242180">
    <property type="component" value="Unassembled WGS sequence"/>
</dbReference>
<dbReference type="GO" id="GO:0032259">
    <property type="term" value="P:methylation"/>
    <property type="evidence" value="ECO:0007669"/>
    <property type="project" value="UniProtKB-KW"/>
</dbReference>
<dbReference type="Pfam" id="PF09273">
    <property type="entry name" value="Rubis-subs-bind"/>
    <property type="match status" value="1"/>
</dbReference>
<evidence type="ECO:0000259" key="4">
    <source>
        <dbReference type="PROSITE" id="PS50280"/>
    </source>
</evidence>
<dbReference type="FunCoup" id="A0A1X2HJY2">
    <property type="interactions" value="127"/>
</dbReference>
<evidence type="ECO:0000256" key="2">
    <source>
        <dbReference type="ARBA" id="ARBA00022679"/>
    </source>
</evidence>